<protein>
    <submittedName>
        <fullName evidence="2">Zinc finger BED domain containing protein 5</fullName>
    </submittedName>
</protein>
<sequence>MAEDVKKTLIERIKSSSYYSIQLDETTDVADLANLMVYVRYEHDGAAQEEFLFCQPPETRTTAELIFQLLDAFVQENGLEWKKCVGVCTDGARAMTGRHSGVAARIKEVAPEMRWTHCSIHREALAVKKMPDGLKSVLDSAVKSVNFIKAQPMQSRLFQVLCDEMGSEHVQLLLHTEVIWLSRGKVLSRLFELHREVQVFLQDKTFPLSDVFYDTVWLSQLAYLSDIFSRLNDLNLGLQGLSINVFDVQDKINTMLKKLELFQIKVKAGDVSAFPALESFLSENELTLDDGVRDNMVAHLVSLRQQFRQYFPVMTEDNSWMRSPFSMEASGLPKNLTVAEQESVIELSCDETLKPAFRKQSLVDFWIKQHREYPALSDKAVRFLLPFATTYLCEKGFSSLAVIKTKYRSRLNAEPDLRLKLTSIAPDIKGLCSRRQAQPSH</sequence>
<dbReference type="GO" id="GO:0046983">
    <property type="term" value="F:protein dimerization activity"/>
    <property type="evidence" value="ECO:0007669"/>
    <property type="project" value="InterPro"/>
</dbReference>
<dbReference type="PANTHER" id="PTHR45913:SF19">
    <property type="entry name" value="LOW QUALITY PROTEIN: ZINC FINGER BED DOMAIN-CONTAINING PROTEIN 5-LIKE"/>
    <property type="match status" value="1"/>
</dbReference>
<reference evidence="2" key="1">
    <citation type="submission" date="2023-04" db="EMBL/GenBank/DDBJ databases">
        <title>Chromosome-level genome of Chaenocephalus aceratus.</title>
        <authorList>
            <person name="Park H."/>
        </authorList>
    </citation>
    <scope>NUCLEOTIDE SEQUENCE</scope>
    <source>
        <strain evidence="2">DE</strain>
        <tissue evidence="2">Muscle</tissue>
    </source>
</reference>
<dbReference type="Proteomes" id="UP001228049">
    <property type="component" value="Unassembled WGS sequence"/>
</dbReference>
<organism evidence="2 3">
    <name type="scientific">Dissostichus eleginoides</name>
    <name type="common">Patagonian toothfish</name>
    <name type="synonym">Dissostichus amissus</name>
    <dbReference type="NCBI Taxonomy" id="100907"/>
    <lineage>
        <taxon>Eukaryota</taxon>
        <taxon>Metazoa</taxon>
        <taxon>Chordata</taxon>
        <taxon>Craniata</taxon>
        <taxon>Vertebrata</taxon>
        <taxon>Euteleostomi</taxon>
        <taxon>Actinopterygii</taxon>
        <taxon>Neopterygii</taxon>
        <taxon>Teleostei</taxon>
        <taxon>Neoteleostei</taxon>
        <taxon>Acanthomorphata</taxon>
        <taxon>Eupercaria</taxon>
        <taxon>Perciformes</taxon>
        <taxon>Notothenioidei</taxon>
        <taxon>Nototheniidae</taxon>
        <taxon>Dissostichus</taxon>
    </lineage>
</organism>
<evidence type="ECO:0000259" key="1">
    <source>
        <dbReference type="Pfam" id="PF05699"/>
    </source>
</evidence>
<evidence type="ECO:0000313" key="2">
    <source>
        <dbReference type="EMBL" id="KAK1907020.1"/>
    </source>
</evidence>
<dbReference type="Pfam" id="PF05699">
    <property type="entry name" value="Dimer_Tnp_hAT"/>
    <property type="match status" value="1"/>
</dbReference>
<dbReference type="InterPro" id="IPR012337">
    <property type="entry name" value="RNaseH-like_sf"/>
</dbReference>
<proteinExistence type="predicted"/>
<keyword evidence="3" id="KW-1185">Reference proteome</keyword>
<dbReference type="SUPFAM" id="SSF53098">
    <property type="entry name" value="Ribonuclease H-like"/>
    <property type="match status" value="1"/>
</dbReference>
<accession>A0AAD9CS19</accession>
<dbReference type="AlphaFoldDB" id="A0AAD9CS19"/>
<dbReference type="EMBL" id="JASDAP010000001">
    <property type="protein sequence ID" value="KAK1907020.1"/>
    <property type="molecule type" value="Genomic_DNA"/>
</dbReference>
<name>A0AAD9CS19_DISEL</name>
<evidence type="ECO:0000313" key="3">
    <source>
        <dbReference type="Proteomes" id="UP001228049"/>
    </source>
</evidence>
<comment type="caution">
    <text evidence="2">The sequence shown here is derived from an EMBL/GenBank/DDBJ whole genome shotgun (WGS) entry which is preliminary data.</text>
</comment>
<dbReference type="InterPro" id="IPR008906">
    <property type="entry name" value="HATC_C_dom"/>
</dbReference>
<dbReference type="PANTHER" id="PTHR45913">
    <property type="entry name" value="EPM2A-INTERACTING PROTEIN 1"/>
    <property type="match status" value="1"/>
</dbReference>
<gene>
    <name evidence="2" type="ORF">KUDE01_009416</name>
</gene>
<feature type="domain" description="HAT C-terminal dimerisation" evidence="1">
    <location>
        <begin position="358"/>
        <end position="422"/>
    </location>
</feature>